<dbReference type="InterPro" id="IPR045851">
    <property type="entry name" value="AMP-bd_C_sf"/>
</dbReference>
<dbReference type="RefSeq" id="WP_367995668.1">
    <property type="nucleotide sequence ID" value="NZ_JBFPJR010000057.1"/>
</dbReference>
<evidence type="ECO:0000259" key="2">
    <source>
        <dbReference type="Pfam" id="PF13193"/>
    </source>
</evidence>
<dbReference type="Pfam" id="PF00501">
    <property type="entry name" value="AMP-binding"/>
    <property type="match status" value="1"/>
</dbReference>
<dbReference type="InterPro" id="IPR050237">
    <property type="entry name" value="ATP-dep_AMP-bd_enzyme"/>
</dbReference>
<dbReference type="InterPro" id="IPR042099">
    <property type="entry name" value="ANL_N_sf"/>
</dbReference>
<keyword evidence="4" id="KW-1185">Reference proteome</keyword>
<dbReference type="Pfam" id="PF13193">
    <property type="entry name" value="AMP-binding_C"/>
    <property type="match status" value="1"/>
</dbReference>
<gene>
    <name evidence="3" type="ORF">AB3X52_18955</name>
</gene>
<proteinExistence type="predicted"/>
<dbReference type="InterPro" id="IPR000873">
    <property type="entry name" value="AMP-dep_synth/lig_dom"/>
</dbReference>
<reference evidence="3 4" key="1">
    <citation type="submission" date="2024-07" db="EMBL/GenBank/DDBJ databases">
        <authorList>
            <person name="Lee S."/>
            <person name="Kang M."/>
        </authorList>
    </citation>
    <scope>NUCLEOTIDE SEQUENCE [LARGE SCALE GENOMIC DNA]</scope>
    <source>
        <strain evidence="3 4">DS6</strain>
    </source>
</reference>
<evidence type="ECO:0000313" key="3">
    <source>
        <dbReference type="EMBL" id="MEX0429702.1"/>
    </source>
</evidence>
<name>A0ABV3T3C1_9ACTN</name>
<dbReference type="EMBL" id="JBFPJR010000057">
    <property type="protein sequence ID" value="MEX0429702.1"/>
    <property type="molecule type" value="Genomic_DNA"/>
</dbReference>
<feature type="domain" description="AMP-binding enzyme C-terminal" evidence="2">
    <location>
        <begin position="420"/>
        <end position="495"/>
    </location>
</feature>
<dbReference type="SUPFAM" id="SSF56801">
    <property type="entry name" value="Acetyl-CoA synthetase-like"/>
    <property type="match status" value="1"/>
</dbReference>
<accession>A0ABV3T3C1</accession>
<evidence type="ECO:0000259" key="1">
    <source>
        <dbReference type="Pfam" id="PF00501"/>
    </source>
</evidence>
<evidence type="ECO:0000313" key="4">
    <source>
        <dbReference type="Proteomes" id="UP001556631"/>
    </source>
</evidence>
<organism evidence="3 4">
    <name type="scientific">Nocardioides eburneus</name>
    <dbReference type="NCBI Taxonomy" id="3231482"/>
    <lineage>
        <taxon>Bacteria</taxon>
        <taxon>Bacillati</taxon>
        <taxon>Actinomycetota</taxon>
        <taxon>Actinomycetes</taxon>
        <taxon>Propionibacteriales</taxon>
        <taxon>Nocardioidaceae</taxon>
        <taxon>Nocardioides</taxon>
    </lineage>
</organism>
<dbReference type="Proteomes" id="UP001556631">
    <property type="component" value="Unassembled WGS sequence"/>
</dbReference>
<feature type="domain" description="AMP-dependent synthetase/ligase" evidence="1">
    <location>
        <begin position="9"/>
        <end position="369"/>
    </location>
</feature>
<protein>
    <submittedName>
        <fullName evidence="3">Class I adenylate-forming enzyme family protein</fullName>
    </submittedName>
</protein>
<dbReference type="Gene3D" id="3.30.300.30">
    <property type="match status" value="1"/>
</dbReference>
<dbReference type="InterPro" id="IPR025110">
    <property type="entry name" value="AMP-bd_C"/>
</dbReference>
<dbReference type="Gene3D" id="3.40.50.12780">
    <property type="entry name" value="N-terminal domain of ligase-like"/>
    <property type="match status" value="1"/>
</dbReference>
<comment type="caution">
    <text evidence="3">The sequence shown here is derived from an EMBL/GenBank/DDBJ whole genome shotgun (WGS) entry which is preliminary data.</text>
</comment>
<dbReference type="PANTHER" id="PTHR43767">
    <property type="entry name" value="LONG-CHAIN-FATTY-ACID--COA LIGASE"/>
    <property type="match status" value="1"/>
</dbReference>
<dbReference type="PANTHER" id="PTHR43767:SF7">
    <property type="entry name" value="MEDIUM_LONG-CHAIN-FATTY-ACID--COA LIGASE FADD8"/>
    <property type="match status" value="1"/>
</dbReference>
<sequence>MAIAADLVRRGAARFADRTAVLFDDESLTYREVDEAANRIAGFLAAHGVRKGDRVALLVGNGLWSLSLDFACLKGGLARVPLNARLSVAEHERMIRETGVRWLVHAAELTSVAEELLARIDGLAAVGVGGPGAGGGPDLLVEAATGPAADPGIPLDPADPALHLFTSGTTGRLKAATHTQASYAAIAANILANLVSPGRDSVMLHAASLIHASGTFVLPYWLRGGTAAILRGFEPQEFMAAIERWSVTETNLVPTMLGMLFSSGAATAGDVSSLRTVLYGASPMPRPLIAEAMKAWGPIFVQYYGQTEAPLCLSVLDKEDHLDESLLGSCGQPAVDAEVRVAAEDGTPVAPGEIGEVWVRAPSQMAGYLDAPELNEEMLTPDGWIRTRDMARTDERGYLFLVDRRSDMIVTGGYNVYPREVEDALATHPAVAECAVVGAPDETWVEAVTAFVTLRSGLTATAEELQAACRERLAGYKVPKRVVFAEDLPKSAVGKILRRALREPLWEGR</sequence>